<name>A0A401H5Y5_9APHY</name>
<gene>
    <name evidence="2" type="ORF">SCP_1700950</name>
</gene>
<dbReference type="EMBL" id="BFAD01000017">
    <property type="protein sequence ID" value="GBE89770.1"/>
    <property type="molecule type" value="Genomic_DNA"/>
</dbReference>
<protein>
    <submittedName>
        <fullName evidence="2">Uncharacterized protein</fullName>
    </submittedName>
</protein>
<comment type="caution">
    <text evidence="2">The sequence shown here is derived from an EMBL/GenBank/DDBJ whole genome shotgun (WGS) entry which is preliminary data.</text>
</comment>
<dbReference type="AlphaFoldDB" id="A0A401H5Y5"/>
<accession>A0A401H5Y5</accession>
<proteinExistence type="predicted"/>
<dbReference type="InParanoid" id="A0A401H5Y5"/>
<feature type="region of interest" description="Disordered" evidence="1">
    <location>
        <begin position="1"/>
        <end position="22"/>
    </location>
</feature>
<dbReference type="Proteomes" id="UP000287166">
    <property type="component" value="Unassembled WGS sequence"/>
</dbReference>
<evidence type="ECO:0000256" key="1">
    <source>
        <dbReference type="SAM" id="MobiDB-lite"/>
    </source>
</evidence>
<keyword evidence="3" id="KW-1185">Reference proteome</keyword>
<organism evidence="2 3">
    <name type="scientific">Sparassis crispa</name>
    <dbReference type="NCBI Taxonomy" id="139825"/>
    <lineage>
        <taxon>Eukaryota</taxon>
        <taxon>Fungi</taxon>
        <taxon>Dikarya</taxon>
        <taxon>Basidiomycota</taxon>
        <taxon>Agaricomycotina</taxon>
        <taxon>Agaricomycetes</taxon>
        <taxon>Polyporales</taxon>
        <taxon>Sparassidaceae</taxon>
        <taxon>Sparassis</taxon>
    </lineage>
</organism>
<reference evidence="2 3" key="1">
    <citation type="journal article" date="2018" name="Sci. Rep.">
        <title>Genome sequence of the cauliflower mushroom Sparassis crispa (Hanabiratake) and its association with beneficial usage.</title>
        <authorList>
            <person name="Kiyama R."/>
            <person name="Furutani Y."/>
            <person name="Kawaguchi K."/>
            <person name="Nakanishi T."/>
        </authorList>
    </citation>
    <scope>NUCLEOTIDE SEQUENCE [LARGE SCALE GENOMIC DNA]</scope>
</reference>
<evidence type="ECO:0000313" key="2">
    <source>
        <dbReference type="EMBL" id="GBE89770.1"/>
    </source>
</evidence>
<sequence>MPSSTSSHTEEESLLEPENLSSPGIHIPPVFRAFLETFEASSQYSSPEDPTVHHYHSRLLELSRVCELLAFKLADQTHNLNTLGLLYFVEIGKGISLLQSILPPAFNQLAELQSGINREHAVGVVLTAEEHAPARENIVAVAEGDNVAAVAEGDIVAEEDLIPQVDAVAKEDSVEEEETKAIALAPILHLLPATPPRPSGWFTPVPTSCPEEIELCISAHSTPSASSPFTVIPTSDPLEQTLTFFDYID</sequence>
<evidence type="ECO:0000313" key="3">
    <source>
        <dbReference type="Proteomes" id="UP000287166"/>
    </source>
</evidence>
<dbReference type="RefSeq" id="XP_027620683.1">
    <property type="nucleotide sequence ID" value="XM_027764882.1"/>
</dbReference>
<dbReference type="GeneID" id="38786687"/>